<dbReference type="InterPro" id="IPR031127">
    <property type="entry name" value="E3_UB_ligase_RBR"/>
</dbReference>
<dbReference type="Proteomes" id="UP000005238">
    <property type="component" value="Unassembled WGS sequence"/>
</dbReference>
<keyword evidence="5" id="KW-0833">Ubl conjugation pathway</keyword>
<dbReference type="VEuPathDB" id="FungiDB:KRP23_10485"/>
<dbReference type="SUPFAM" id="SSF57850">
    <property type="entry name" value="RING/U-box"/>
    <property type="match status" value="2"/>
</dbReference>
<dbReference type="PANTHER" id="PTHR11685">
    <property type="entry name" value="RBR FAMILY RING FINGER AND IBR DOMAIN-CONTAINING"/>
    <property type="match status" value="1"/>
</dbReference>
<dbReference type="PROSITE" id="PS51873">
    <property type="entry name" value="TRIAD"/>
    <property type="match status" value="1"/>
</dbReference>
<sequence>MAKTSLANREQVPIRCCSKEFPMDYVKLVLAKGQFAQYERFLAERDPRSSTLQSDQDYAKVVRQVKGKQCPVCGIGVVKISGCNAMQCTLGHVFCWNCLHVQCTCGKIYHDAMEVLPTLRELEEPAADGHFEHVVYLNSDTNDFVDEVAGREEAAVEAQLAEAYALEVYSEEIRRAEQIVLDEAVALSFYAKEEHKLLHPAEADQEADSADETLAVREFPSDYVREALNVAEFVTYERFLQDKPWRALDLQSDREYTRVVQLHQGVQCPGCGVGVQKSMGCNRMACLNGHEFCFLCGRKWKTCGCSYY</sequence>
<dbReference type="eggNOG" id="ENOG502RXX4">
    <property type="taxonomic scope" value="Eukaryota"/>
</dbReference>
<dbReference type="GO" id="GO:0008270">
    <property type="term" value="F:zinc ion binding"/>
    <property type="evidence" value="ECO:0007669"/>
    <property type="project" value="UniProtKB-KW"/>
</dbReference>
<dbReference type="EnsemblProtists" id="Phyra95632">
    <property type="protein sequence ID" value="Phyra95632"/>
    <property type="gene ID" value="Phyra95632"/>
</dbReference>
<dbReference type="InParanoid" id="H3HCZ0"/>
<name>H3HCZ0_PHYRM</name>
<evidence type="ECO:0000256" key="5">
    <source>
        <dbReference type="ARBA" id="ARBA00022786"/>
    </source>
</evidence>
<keyword evidence="6" id="KW-0862">Zinc</keyword>
<dbReference type="CDD" id="cd20336">
    <property type="entry name" value="Rcat_RBR"/>
    <property type="match status" value="1"/>
</dbReference>
<dbReference type="Pfam" id="PF26200">
    <property type="entry name" value="Rcat_RNF216"/>
    <property type="match status" value="2"/>
</dbReference>
<evidence type="ECO:0000256" key="1">
    <source>
        <dbReference type="ARBA" id="ARBA00022679"/>
    </source>
</evidence>
<dbReference type="InterPro" id="IPR044066">
    <property type="entry name" value="TRIAD_supradom"/>
</dbReference>
<evidence type="ECO:0000259" key="7">
    <source>
        <dbReference type="PROSITE" id="PS51873"/>
    </source>
</evidence>
<feature type="domain" description="RING-type" evidence="7">
    <location>
        <begin position="66"/>
        <end position="308"/>
    </location>
</feature>
<keyword evidence="1" id="KW-0808">Transferase</keyword>
<dbReference type="VEuPathDB" id="FungiDB:KRP22_13287"/>
<reference evidence="8" key="2">
    <citation type="submission" date="2015-06" db="UniProtKB">
        <authorList>
            <consortium name="EnsemblProtists"/>
        </authorList>
    </citation>
    <scope>IDENTIFICATION</scope>
    <source>
        <strain evidence="8">Pr102</strain>
    </source>
</reference>
<organism evidence="8 9">
    <name type="scientific">Phytophthora ramorum</name>
    <name type="common">Sudden oak death agent</name>
    <dbReference type="NCBI Taxonomy" id="164328"/>
    <lineage>
        <taxon>Eukaryota</taxon>
        <taxon>Sar</taxon>
        <taxon>Stramenopiles</taxon>
        <taxon>Oomycota</taxon>
        <taxon>Peronosporomycetes</taxon>
        <taxon>Peronosporales</taxon>
        <taxon>Peronosporaceae</taxon>
        <taxon>Phytophthora</taxon>
    </lineage>
</organism>
<dbReference type="HOGENOM" id="CLU_089806_0_0_1"/>
<dbReference type="Gene3D" id="1.20.120.1750">
    <property type="match status" value="2"/>
</dbReference>
<dbReference type="VEuPathDB" id="FungiDB:KRP23_10484"/>
<dbReference type="AlphaFoldDB" id="H3HCZ0"/>
<dbReference type="GO" id="GO:0016567">
    <property type="term" value="P:protein ubiquitination"/>
    <property type="evidence" value="ECO:0007669"/>
    <property type="project" value="InterPro"/>
</dbReference>
<reference evidence="9" key="1">
    <citation type="journal article" date="2006" name="Science">
        <title>Phytophthora genome sequences uncover evolutionary origins and mechanisms of pathogenesis.</title>
        <authorList>
            <person name="Tyler B.M."/>
            <person name="Tripathy S."/>
            <person name="Zhang X."/>
            <person name="Dehal P."/>
            <person name="Jiang R.H."/>
            <person name="Aerts A."/>
            <person name="Arredondo F.D."/>
            <person name="Baxter L."/>
            <person name="Bensasson D."/>
            <person name="Beynon J.L."/>
            <person name="Chapman J."/>
            <person name="Damasceno C.M."/>
            <person name="Dorrance A.E."/>
            <person name="Dou D."/>
            <person name="Dickerman A.W."/>
            <person name="Dubchak I.L."/>
            <person name="Garbelotto M."/>
            <person name="Gijzen M."/>
            <person name="Gordon S.G."/>
            <person name="Govers F."/>
            <person name="Grunwald N.J."/>
            <person name="Huang W."/>
            <person name="Ivors K.L."/>
            <person name="Jones R.W."/>
            <person name="Kamoun S."/>
            <person name="Krampis K."/>
            <person name="Lamour K.H."/>
            <person name="Lee M.K."/>
            <person name="McDonald W.H."/>
            <person name="Medina M."/>
            <person name="Meijer H.J."/>
            <person name="Nordberg E.K."/>
            <person name="Maclean D.J."/>
            <person name="Ospina-Giraldo M.D."/>
            <person name="Morris P.F."/>
            <person name="Phuntumart V."/>
            <person name="Putnam N.H."/>
            <person name="Rash S."/>
            <person name="Rose J.K."/>
            <person name="Sakihama Y."/>
            <person name="Salamov A.A."/>
            <person name="Savidor A."/>
            <person name="Scheuring C.F."/>
            <person name="Smith B.M."/>
            <person name="Sobral B.W."/>
            <person name="Terry A."/>
            <person name="Torto-Alalibo T.A."/>
            <person name="Win J."/>
            <person name="Xu Z."/>
            <person name="Zhang H."/>
            <person name="Grigoriev I.V."/>
            <person name="Rokhsar D.S."/>
            <person name="Boore J.L."/>
        </authorList>
    </citation>
    <scope>NUCLEOTIDE SEQUENCE [LARGE SCALE GENOMIC DNA]</scope>
    <source>
        <strain evidence="9">Pr102</strain>
    </source>
</reference>
<evidence type="ECO:0000313" key="8">
    <source>
        <dbReference type="EnsemblProtists" id="Phyra95632"/>
    </source>
</evidence>
<keyword evidence="9" id="KW-1185">Reference proteome</keyword>
<keyword evidence="2" id="KW-0479">Metal-binding</keyword>
<dbReference type="GO" id="GO:0004842">
    <property type="term" value="F:ubiquitin-protein transferase activity"/>
    <property type="evidence" value="ECO:0007669"/>
    <property type="project" value="InterPro"/>
</dbReference>
<protein>
    <recommendedName>
        <fullName evidence="7">RING-type domain-containing protein</fullName>
    </recommendedName>
</protein>
<evidence type="ECO:0000256" key="3">
    <source>
        <dbReference type="ARBA" id="ARBA00022737"/>
    </source>
</evidence>
<accession>H3HCZ0</accession>
<evidence type="ECO:0000256" key="4">
    <source>
        <dbReference type="ARBA" id="ARBA00022771"/>
    </source>
</evidence>
<dbReference type="STRING" id="164328.H3HCZ0"/>
<dbReference type="VEuPathDB" id="FungiDB:KRP22_13288"/>
<keyword evidence="4" id="KW-0863">Zinc-finger</keyword>
<evidence type="ECO:0000313" key="9">
    <source>
        <dbReference type="Proteomes" id="UP000005238"/>
    </source>
</evidence>
<proteinExistence type="predicted"/>
<keyword evidence="3" id="KW-0677">Repeat</keyword>
<evidence type="ECO:0000256" key="2">
    <source>
        <dbReference type="ARBA" id="ARBA00022723"/>
    </source>
</evidence>
<evidence type="ECO:0000256" key="6">
    <source>
        <dbReference type="ARBA" id="ARBA00022833"/>
    </source>
</evidence>
<dbReference type="EMBL" id="DS566044">
    <property type="status" value="NOT_ANNOTATED_CDS"/>
    <property type="molecule type" value="Genomic_DNA"/>
</dbReference>